<accession>A0A9W7X5Q8</accession>
<dbReference type="OrthoDB" id="696952at2759"/>
<dbReference type="Pfam" id="PF04504">
    <property type="entry name" value="GeBP-like_DBD"/>
    <property type="match status" value="1"/>
</dbReference>
<feature type="compositionally biased region" description="Low complexity" evidence="2">
    <location>
        <begin position="93"/>
        <end position="105"/>
    </location>
</feature>
<feature type="region of interest" description="Disordered" evidence="2">
    <location>
        <begin position="342"/>
        <end position="362"/>
    </location>
</feature>
<organism evidence="4 5">
    <name type="scientific">Paspalum vaginatum</name>
    <name type="common">seashore paspalum</name>
    <dbReference type="NCBI Taxonomy" id="158149"/>
    <lineage>
        <taxon>Eukaryota</taxon>
        <taxon>Viridiplantae</taxon>
        <taxon>Streptophyta</taxon>
        <taxon>Embryophyta</taxon>
        <taxon>Tracheophyta</taxon>
        <taxon>Spermatophyta</taxon>
        <taxon>Magnoliopsida</taxon>
        <taxon>Liliopsida</taxon>
        <taxon>Poales</taxon>
        <taxon>Poaceae</taxon>
        <taxon>PACMAD clade</taxon>
        <taxon>Panicoideae</taxon>
        <taxon>Andropogonodae</taxon>
        <taxon>Paspaleae</taxon>
        <taxon>Paspalinae</taxon>
        <taxon>Paspalum</taxon>
    </lineage>
</organism>
<gene>
    <name evidence="4" type="ORF">BS78_K216600</name>
</gene>
<dbReference type="InterPro" id="IPR053932">
    <property type="entry name" value="GeBP-like_DBD"/>
</dbReference>
<evidence type="ECO:0000256" key="2">
    <source>
        <dbReference type="SAM" id="MobiDB-lite"/>
    </source>
</evidence>
<feature type="domain" description="Glabrous enhancer-binding protein-like DBD" evidence="3">
    <location>
        <begin position="236"/>
        <end position="334"/>
    </location>
</feature>
<protein>
    <recommendedName>
        <fullName evidence="3">Glabrous enhancer-binding protein-like DBD domain-containing protein</fullName>
    </recommendedName>
</protein>
<feature type="compositionally biased region" description="Low complexity" evidence="2">
    <location>
        <begin position="208"/>
        <end position="221"/>
    </location>
</feature>
<evidence type="ECO:0000256" key="1">
    <source>
        <dbReference type="ARBA" id="ARBA00010820"/>
    </source>
</evidence>
<evidence type="ECO:0000313" key="4">
    <source>
        <dbReference type="EMBL" id="KAJ1253650.1"/>
    </source>
</evidence>
<comment type="caution">
    <text evidence="4">The sequence shown here is derived from an EMBL/GenBank/DDBJ whole genome shotgun (WGS) entry which is preliminary data.</text>
</comment>
<evidence type="ECO:0000259" key="3">
    <source>
        <dbReference type="Pfam" id="PF04504"/>
    </source>
</evidence>
<dbReference type="AlphaFoldDB" id="A0A9W7X5Q8"/>
<name>A0A9W7X5Q8_9POAL</name>
<evidence type="ECO:0000313" key="5">
    <source>
        <dbReference type="Proteomes" id="UP001164776"/>
    </source>
</evidence>
<dbReference type="Proteomes" id="UP001164776">
    <property type="component" value="Unassembled WGS sequence"/>
</dbReference>
<comment type="similarity">
    <text evidence="1">Belongs to the GeBP family.</text>
</comment>
<feature type="region of interest" description="Disordered" evidence="2">
    <location>
        <begin position="73"/>
        <end position="236"/>
    </location>
</feature>
<feature type="compositionally biased region" description="Low complexity" evidence="2">
    <location>
        <begin position="169"/>
        <end position="182"/>
    </location>
</feature>
<proteinExistence type="inferred from homology"/>
<reference evidence="4 5" key="1">
    <citation type="submission" date="2022-10" db="EMBL/GenBank/DDBJ databases">
        <title>WGS assembly of Paspalum vaginatum 540-79.</title>
        <authorList>
            <person name="Sun G."/>
            <person name="Wase N."/>
            <person name="Shu S."/>
            <person name="Jenkins J."/>
            <person name="Zhou B."/>
            <person name="Torres-Rodriguez J."/>
            <person name="Chen C."/>
            <person name="Sandor L."/>
            <person name="Plott C."/>
            <person name="Yoshinga Y."/>
            <person name="Daum C."/>
            <person name="Qi P."/>
            <person name="Barry K."/>
            <person name="Lipzen A."/>
            <person name="Berry L."/>
            <person name="Pedersen C."/>
            <person name="Gottilla T."/>
            <person name="Foltz A."/>
            <person name="Yu H."/>
            <person name="O'Malley R."/>
            <person name="Zhang C."/>
            <person name="Devos K."/>
            <person name="Sigmon B."/>
            <person name="Yu B."/>
            <person name="Obata T."/>
            <person name="Schmutz J."/>
            <person name="Schnable J."/>
        </authorList>
    </citation>
    <scope>NUCLEOTIDE SEQUENCE [LARGE SCALE GENOMIC DNA]</scope>
    <source>
        <strain evidence="5">cv. 540-79</strain>
    </source>
</reference>
<dbReference type="EMBL" id="MU630845">
    <property type="protein sequence ID" value="KAJ1253650.1"/>
    <property type="molecule type" value="Genomic_DNA"/>
</dbReference>
<keyword evidence="5" id="KW-1185">Reference proteome</keyword>
<feature type="region of interest" description="Disordered" evidence="2">
    <location>
        <begin position="1"/>
        <end position="37"/>
    </location>
</feature>
<sequence length="362" mass="38826">MAPTVTPPFLGSSRGGLQGRSAATAIPIDDSDDDQSVPAPEATLLIVSSDDEGDDVDVDSSSVRSVNILEYVSARGGSEATSQRKRRAPRPRPSAVPVRSPVVVSAEERPRSQAPSVVVLVGSPDVRDDDDDATSQHKKTKEPRPQAPSVVLPIVSSPAASADGRDDSIVVPGGSPVVSDGPAASANGRDATRRHKKANKEPRPRWPPSVVSSAANAAPSADGTHEATSRHKRKKTSWVGQDELTILTTMAERRRDNNGVLETGSLLLNKLLEDDKILRRGLRATQLSNKLRHLKKKFILAAEHGGPGNVGGRKYRRRCQYHNNKLYEISKEVWPELLPAAQERATTSSQQATSSSATTSFE</sequence>